<evidence type="ECO:0000313" key="3">
    <source>
        <dbReference type="Proteomes" id="UP000198900"/>
    </source>
</evidence>
<dbReference type="SUPFAM" id="SSF75304">
    <property type="entry name" value="Amidase signature (AS) enzymes"/>
    <property type="match status" value="1"/>
</dbReference>
<dbReference type="PANTHER" id="PTHR42678:SF34">
    <property type="entry name" value="OS04G0183300 PROTEIN"/>
    <property type="match status" value="1"/>
</dbReference>
<organism evidence="2 3">
    <name type="scientific">Paraburkholderia steynii</name>
    <dbReference type="NCBI Taxonomy" id="1245441"/>
    <lineage>
        <taxon>Bacteria</taxon>
        <taxon>Pseudomonadati</taxon>
        <taxon>Pseudomonadota</taxon>
        <taxon>Betaproteobacteria</taxon>
        <taxon>Burkholderiales</taxon>
        <taxon>Burkholderiaceae</taxon>
        <taxon>Paraburkholderia</taxon>
    </lineage>
</organism>
<dbReference type="InterPro" id="IPR020556">
    <property type="entry name" value="Amidase_CS"/>
</dbReference>
<dbReference type="Gene3D" id="3.90.1300.10">
    <property type="entry name" value="Amidase signature (AS) domain"/>
    <property type="match status" value="1"/>
</dbReference>
<evidence type="ECO:0000259" key="1">
    <source>
        <dbReference type="Pfam" id="PF01425"/>
    </source>
</evidence>
<sequence>MSEFILEEATIDSVHRALKSGVLTVERLVEMYLERIEQIDRNGPKLNSVVSVNPHVRDEARALDREFARTGQFVGPLHGVPLLVKDQIETAGIQTTFGSAAQRGYVPEKDATAIAQLKRAGALVLAKTTMPDFATSWFGFSSMSGETLNPYDLARDSGGSSSGTAAGIAANLGLVGIGEDTGGSIRLPASFNNLVGVRVTPGLISRDGMSPLVVFQDTAGPMARTVTDAAMLLDCMVGYDPLDEYTVAHRIAGHSGSYAGHLDAAGLKSVRVGVLRQAFGSDSDPECAMVNDVIRGALEQLQAAGAVLVELNIPDLMEQIFETSLYLTHSRADLNAFLAARPELPYRSLDAIREAGQFHPVLDLLSSVFDGPERPEDDPDYFRKLAARERFQRVVVKIMADADVQALCYPAVQVLAPKKDDVRAGRTNTLTFPTNTLIASQTWMPSICLPAGFTGTGLPVGMELVVLPYHEPDLFRFGYAFEQVSRHRKAPVFDEASVASREMNTGEHATH</sequence>
<proteinExistence type="predicted"/>
<name>A0A7Z7FGM6_9BURK</name>
<dbReference type="GO" id="GO:0016740">
    <property type="term" value="F:transferase activity"/>
    <property type="evidence" value="ECO:0007669"/>
    <property type="project" value="UniProtKB-KW"/>
</dbReference>
<reference evidence="2" key="1">
    <citation type="submission" date="2016-10" db="EMBL/GenBank/DDBJ databases">
        <authorList>
            <person name="Varghese N."/>
            <person name="Submissions S."/>
        </authorList>
    </citation>
    <scope>NUCLEOTIDE SEQUENCE [LARGE SCALE GENOMIC DNA]</scope>
    <source>
        <strain evidence="2">YR281</strain>
    </source>
</reference>
<comment type="caution">
    <text evidence="2">The sequence shown here is derived from an EMBL/GenBank/DDBJ whole genome shotgun (WGS) entry which is preliminary data.</text>
</comment>
<keyword evidence="3" id="KW-1185">Reference proteome</keyword>
<evidence type="ECO:0000313" key="2">
    <source>
        <dbReference type="EMBL" id="SDH24076.1"/>
    </source>
</evidence>
<dbReference type="Pfam" id="PF01425">
    <property type="entry name" value="Amidase"/>
    <property type="match status" value="1"/>
</dbReference>
<accession>A0A7Z7FGM6</accession>
<dbReference type="RefSeq" id="WP_091776251.1">
    <property type="nucleotide sequence ID" value="NZ_FNDI01000003.1"/>
</dbReference>
<dbReference type="PROSITE" id="PS00571">
    <property type="entry name" value="AMIDASES"/>
    <property type="match status" value="1"/>
</dbReference>
<dbReference type="EMBL" id="FNDI01000003">
    <property type="protein sequence ID" value="SDH24076.1"/>
    <property type="molecule type" value="Genomic_DNA"/>
</dbReference>
<dbReference type="InterPro" id="IPR023631">
    <property type="entry name" value="Amidase_dom"/>
</dbReference>
<feature type="domain" description="Amidase" evidence="1">
    <location>
        <begin position="28"/>
        <end position="474"/>
    </location>
</feature>
<dbReference type="PANTHER" id="PTHR42678">
    <property type="entry name" value="AMIDASE"/>
    <property type="match status" value="1"/>
</dbReference>
<dbReference type="InterPro" id="IPR036928">
    <property type="entry name" value="AS_sf"/>
</dbReference>
<gene>
    <name evidence="2" type="ORF">SAMN04487926_10325</name>
</gene>
<protein>
    <submittedName>
        <fullName evidence="2">Asp-tRNAAsn/Glu-tRNAGln amidotransferase A subunit</fullName>
    </submittedName>
</protein>
<dbReference type="Proteomes" id="UP000198900">
    <property type="component" value="Unassembled WGS sequence"/>
</dbReference>
<dbReference type="AlphaFoldDB" id="A0A7Z7FGM6"/>